<dbReference type="Proteomes" id="UP000702964">
    <property type="component" value="Unassembled WGS sequence"/>
</dbReference>
<sequence length="875" mass="99132">MISIIVPIMMTMVSIGFYVYINMSGNMGNSNYMMFQMMTVMMMLTSYTIPFFVYLSNKKTYRQKLEERTAMYRAQLEKHREELKEAQAEQVKSLYEIHGDPNVCLQVVKNRNSSLWERSPEDDDFLQVRIGTGEIPFRIKLQVPRVDGYEKDELIEAAHELAAEFETVSDASITLPLFQSKVMGLVGNREEVLASLRVIISQLTVRHSPDELKIAAFYEEKETKEWDWLRWLPHIWDEDQGQRYMADRHSEEEPLLPLLLESAQEIDVCTIILANRKESLPMHCQLIMEASKGKGLYIKKTEDADVIRQTYTPDVISRESAEALSRYMSPIRLKRSSASDIPQVLPLFDMLSTSRVEDLDVVTRWGQTRYPDTLPVPMGVRAGGKKIAINLHDKIERQGHGPHGLIAGTTGSGKSEVIQSIVASLAAEFHPHDLAFMLIDYKGGGMSNTFVGLPHVVGNLQHIDEYYKILRSRHEQPLPHLVIIIDEFAQLKRDQPEFMDELISIAAIGRTLGVHLILATQKPAGVVDDKIWSNSRFRICLRVQSEGDSRDMIKIPNAAWITKPGRGYFQVGSDEVFEEMQFAWSGAPYNQQEDTSTVLPVMEVRLNGKREPLLTGERRAVLKGEDVPKQLQVFIDYVAEAAAEAGITRLPGPWLPPLPETLEWESLNDWQEEENREALLDGGASGLKPVVGLLDDLPNQRQQPLALPVDQGHLVVYGMPGLGKTTFVQTLLMSLARSKRTEPWHGYIIDMGRMMKDFAGLPQIGAVMMSEEEDRIKRLFRYILKLSAQRKDMISEAGVKTISAYRRTAHAAVPQIVVVIDGYLSFRNAYPEENELLETILREGGSLGITFILTANRVTDDGHPRHLASFRLEED</sequence>
<dbReference type="EMBL" id="AOFI03000003">
    <property type="protein sequence ID" value="KAF4325655.1"/>
    <property type="molecule type" value="Genomic_DNA"/>
</dbReference>
<feature type="coiled-coil region" evidence="3">
    <location>
        <begin position="62"/>
        <end position="96"/>
    </location>
</feature>
<dbReference type="GO" id="GO:0005524">
    <property type="term" value="F:ATP binding"/>
    <property type="evidence" value="ECO:0007669"/>
    <property type="project" value="UniProtKB-KW"/>
</dbReference>
<dbReference type="InterPro" id="IPR002543">
    <property type="entry name" value="FtsK_dom"/>
</dbReference>
<dbReference type="GO" id="GO:0003677">
    <property type="term" value="F:DNA binding"/>
    <property type="evidence" value="ECO:0007669"/>
    <property type="project" value="InterPro"/>
</dbReference>
<dbReference type="SMART" id="SM00382">
    <property type="entry name" value="AAA"/>
    <property type="match status" value="2"/>
</dbReference>
<evidence type="ECO:0000313" key="6">
    <source>
        <dbReference type="EMBL" id="KAF4325655.1"/>
    </source>
</evidence>
<dbReference type="Gene3D" id="3.40.50.300">
    <property type="entry name" value="P-loop containing nucleotide triphosphate hydrolases"/>
    <property type="match status" value="3"/>
</dbReference>
<evidence type="ECO:0000313" key="7">
    <source>
        <dbReference type="Proteomes" id="UP000702964"/>
    </source>
</evidence>
<comment type="caution">
    <text evidence="6">The sequence shown here is derived from an EMBL/GenBank/DDBJ whole genome shotgun (WGS) entry which is preliminary data.</text>
</comment>
<evidence type="ECO:0000259" key="5">
    <source>
        <dbReference type="PROSITE" id="PS50901"/>
    </source>
</evidence>
<keyword evidence="4" id="KW-1133">Transmembrane helix</keyword>
<dbReference type="SUPFAM" id="SSF52540">
    <property type="entry name" value="P-loop containing nucleoside triphosphate hydrolases"/>
    <property type="match status" value="2"/>
</dbReference>
<keyword evidence="4" id="KW-0472">Membrane</keyword>
<gene>
    <name evidence="6" type="ORF">G195_000684</name>
</gene>
<organism evidence="6 7">
    <name type="scientific">Phytophthora kernoviae 00238/432</name>
    <dbReference type="NCBI Taxonomy" id="1284355"/>
    <lineage>
        <taxon>Eukaryota</taxon>
        <taxon>Sar</taxon>
        <taxon>Stramenopiles</taxon>
        <taxon>Oomycota</taxon>
        <taxon>Peronosporomycetes</taxon>
        <taxon>Peronosporales</taxon>
        <taxon>Peronosporaceae</taxon>
        <taxon>Phytophthora</taxon>
    </lineage>
</organism>
<feature type="domain" description="FtsK" evidence="5">
    <location>
        <begin position="702"/>
        <end position="875"/>
    </location>
</feature>
<feature type="transmembrane region" description="Helical" evidence="4">
    <location>
        <begin position="33"/>
        <end position="55"/>
    </location>
</feature>
<dbReference type="Pfam" id="PF01580">
    <property type="entry name" value="FtsK_SpoIIIE"/>
    <property type="match status" value="3"/>
</dbReference>
<keyword evidence="4" id="KW-0812">Transmembrane</keyword>
<evidence type="ECO:0000256" key="1">
    <source>
        <dbReference type="ARBA" id="ARBA00022741"/>
    </source>
</evidence>
<dbReference type="InterPro" id="IPR003593">
    <property type="entry name" value="AAA+_ATPase"/>
</dbReference>
<dbReference type="AlphaFoldDB" id="A0A8J4WBQ8"/>
<reference evidence="6" key="2">
    <citation type="submission" date="2020-02" db="EMBL/GenBank/DDBJ databases">
        <authorList>
            <person name="Studholme D.J."/>
        </authorList>
    </citation>
    <scope>NUCLEOTIDE SEQUENCE</scope>
    <source>
        <strain evidence="6">00238/432</strain>
    </source>
</reference>
<evidence type="ECO:0000256" key="2">
    <source>
        <dbReference type="ARBA" id="ARBA00022840"/>
    </source>
</evidence>
<accession>A0A8J4WBQ8</accession>
<dbReference type="CDD" id="cd01127">
    <property type="entry name" value="TrwB_TraG_TraD_VirD4"/>
    <property type="match status" value="1"/>
</dbReference>
<dbReference type="PROSITE" id="PS50901">
    <property type="entry name" value="FTSK"/>
    <property type="match status" value="2"/>
</dbReference>
<reference evidence="6" key="1">
    <citation type="journal article" date="2015" name="Genom Data">
        <title>Draft genome sequences of Phytophthora kernoviae and Phytophthora ramorum lineage EU2 from Scotland.</title>
        <authorList>
            <person name="Sambles C."/>
            <person name="Schlenzig A."/>
            <person name="O'Neill P."/>
            <person name="Grant M."/>
            <person name="Studholme D.J."/>
        </authorList>
    </citation>
    <scope>NUCLEOTIDE SEQUENCE</scope>
    <source>
        <strain evidence="6">00238/432</strain>
    </source>
</reference>
<keyword evidence="1" id="KW-0547">Nucleotide-binding</keyword>
<evidence type="ECO:0000256" key="4">
    <source>
        <dbReference type="SAM" id="Phobius"/>
    </source>
</evidence>
<feature type="transmembrane region" description="Helical" evidence="4">
    <location>
        <begin position="5"/>
        <end position="21"/>
    </location>
</feature>
<dbReference type="InterPro" id="IPR050206">
    <property type="entry name" value="FtsK/SpoIIIE/SftA"/>
</dbReference>
<dbReference type="PANTHER" id="PTHR22683">
    <property type="entry name" value="SPORULATION PROTEIN RELATED"/>
    <property type="match status" value="1"/>
</dbReference>
<proteinExistence type="predicted"/>
<protein>
    <recommendedName>
        <fullName evidence="5">FtsK domain-containing protein</fullName>
    </recommendedName>
</protein>
<evidence type="ECO:0000256" key="3">
    <source>
        <dbReference type="SAM" id="Coils"/>
    </source>
</evidence>
<keyword evidence="2" id="KW-0067">ATP-binding</keyword>
<dbReference type="PANTHER" id="PTHR22683:SF1">
    <property type="entry name" value="TYPE VII SECRETION SYSTEM PROTEIN ESSC"/>
    <property type="match status" value="1"/>
</dbReference>
<keyword evidence="3" id="KW-0175">Coiled coil</keyword>
<feature type="domain" description="FtsK" evidence="5">
    <location>
        <begin position="384"/>
        <end position="550"/>
    </location>
</feature>
<dbReference type="InterPro" id="IPR027417">
    <property type="entry name" value="P-loop_NTPase"/>
</dbReference>
<name>A0A8J4WBQ8_9STRA</name>